<gene>
    <name evidence="1" type="ORF">PECAL_6P09350</name>
</gene>
<proteinExistence type="predicted"/>
<reference evidence="1" key="1">
    <citation type="submission" date="2021-11" db="EMBL/GenBank/DDBJ databases">
        <authorList>
            <consortium name="Genoscope - CEA"/>
            <person name="William W."/>
        </authorList>
    </citation>
    <scope>NUCLEOTIDE SEQUENCE</scope>
</reference>
<dbReference type="EMBL" id="CAKKNE010000006">
    <property type="protein sequence ID" value="CAH0379319.1"/>
    <property type="molecule type" value="Genomic_DNA"/>
</dbReference>
<organism evidence="1 2">
    <name type="scientific">Pelagomonas calceolata</name>
    <dbReference type="NCBI Taxonomy" id="35677"/>
    <lineage>
        <taxon>Eukaryota</taxon>
        <taxon>Sar</taxon>
        <taxon>Stramenopiles</taxon>
        <taxon>Ochrophyta</taxon>
        <taxon>Pelagophyceae</taxon>
        <taxon>Pelagomonadales</taxon>
        <taxon>Pelagomonadaceae</taxon>
        <taxon>Pelagomonas</taxon>
    </lineage>
</organism>
<accession>A0A8J2X3R3</accession>
<sequence>MDITEYALPTDRGLTCGDGQLVNFLRYVAVRVGHALLYQQFEDLFVVARRFRASRRAAACGDSQTAETGTFRRARFKHGAYEFLGPPHAPCGCPVPRAGTESALKAERSRGRVGLVP</sequence>
<dbReference type="AlphaFoldDB" id="A0A8J2X3R3"/>
<protein>
    <submittedName>
        <fullName evidence="1">Uncharacterized protein</fullName>
    </submittedName>
</protein>
<evidence type="ECO:0000313" key="2">
    <source>
        <dbReference type="Proteomes" id="UP000789595"/>
    </source>
</evidence>
<name>A0A8J2X3R3_9STRA</name>
<keyword evidence="2" id="KW-1185">Reference proteome</keyword>
<dbReference type="Proteomes" id="UP000789595">
    <property type="component" value="Unassembled WGS sequence"/>
</dbReference>
<comment type="caution">
    <text evidence="1">The sequence shown here is derived from an EMBL/GenBank/DDBJ whole genome shotgun (WGS) entry which is preliminary data.</text>
</comment>
<evidence type="ECO:0000313" key="1">
    <source>
        <dbReference type="EMBL" id="CAH0379319.1"/>
    </source>
</evidence>